<dbReference type="Gene3D" id="3.30.310.50">
    <property type="entry name" value="Alpha-D-phosphohexomutase, C-terminal domain"/>
    <property type="match status" value="1"/>
</dbReference>
<sequence length="584" mass="64403">MSVISVKTVPTTPYKDQKPGTSGLRKKTPIFMEGHYLANFIQSTFNSLPRDRVEGCTLVVGGDGRFYNREAIQTILRIAAGNGVGRVWVAEHGIMSTPSVSAVIRTRENGIAYGGFILTASHNPGGLNADFGVKFNGENGAAAPENITNGIFAQSLIIKELKMAELPEINIDECGKCYDFSVEDHPFKIEIISSTEDYIRVLKGVFDFERIAALFKRDDFHFYFDAINGVSSAYAKPIFVDLLGAKESCLHNCVSKPDFGGCHPDPNLTYAKELVHAMGLDRTGQPIDPERVVPDFGCATDGDADRAMILGNHFFISPSDSLAMVAANCTCIPYFKQGLTACARSMPTSSAIDVVAQKRGIRGYEVPTGWKFFGNLMDSALMGKQDNHPFLCGEESFGLGSDHIREKDGIFAILCWLSIVAARNEDSSKPLVSLQTIANDYWTEFGRHYYTRYDYEGLETEQANRLMDGLKAKIAEFKNHGEFDVKGVKVVRMDEFEYHDPVDDSISSHQGIRIYTADGSRIIFRLSGTGSSGATIRMYMEKYETDPARLMLRTPDVMKAVLDAALELSQMEAMTGRNAPSVIT</sequence>
<dbReference type="AlphaFoldDB" id="A0A196SN40"/>
<dbReference type="Gene3D" id="3.40.120.10">
    <property type="entry name" value="Alpha-D-Glucose-1,6-Bisphosphate, subunit A, domain 3"/>
    <property type="match status" value="3"/>
</dbReference>
<evidence type="ECO:0000256" key="2">
    <source>
        <dbReference type="ARBA" id="ARBA00001946"/>
    </source>
</evidence>
<comment type="catalytic activity">
    <reaction evidence="1">
        <text>alpha-D-glucose 1-phosphate = alpha-D-glucose 6-phosphate</text>
        <dbReference type="Rhea" id="RHEA:23536"/>
        <dbReference type="ChEBI" id="CHEBI:58225"/>
        <dbReference type="ChEBI" id="CHEBI:58601"/>
        <dbReference type="EC" id="5.4.2.2"/>
    </reaction>
</comment>
<evidence type="ECO:0000256" key="10">
    <source>
        <dbReference type="SAM" id="MobiDB-lite"/>
    </source>
</evidence>
<evidence type="ECO:0000259" key="12">
    <source>
        <dbReference type="Pfam" id="PF02879"/>
    </source>
</evidence>
<dbReference type="Pfam" id="PF02880">
    <property type="entry name" value="PGM_PMM_III"/>
    <property type="match status" value="1"/>
</dbReference>
<comment type="cofactor">
    <cofactor evidence="2">
        <name>Mg(2+)</name>
        <dbReference type="ChEBI" id="CHEBI:18420"/>
    </cofactor>
</comment>
<dbReference type="PRINTS" id="PR00509">
    <property type="entry name" value="PGMPMM"/>
</dbReference>
<evidence type="ECO:0000256" key="6">
    <source>
        <dbReference type="ARBA" id="ARBA00022723"/>
    </source>
</evidence>
<dbReference type="GO" id="GO:0005975">
    <property type="term" value="P:carbohydrate metabolic process"/>
    <property type="evidence" value="ECO:0007669"/>
    <property type="project" value="InterPro"/>
</dbReference>
<evidence type="ECO:0000256" key="7">
    <source>
        <dbReference type="ARBA" id="ARBA00022842"/>
    </source>
</evidence>
<name>A0A196SN40_BLAHN</name>
<dbReference type="SUPFAM" id="SSF53738">
    <property type="entry name" value="Phosphoglucomutase, first 3 domains"/>
    <property type="match status" value="3"/>
</dbReference>
<comment type="caution">
    <text evidence="14">The sequence shown here is derived from an EMBL/GenBank/DDBJ whole genome shotgun (WGS) entry which is preliminary data.</text>
</comment>
<dbReference type="FunFam" id="3.40.120.10:FF:000005">
    <property type="entry name" value="Phosphoglucomutase 5"/>
    <property type="match status" value="1"/>
</dbReference>
<dbReference type="STRING" id="478820.A0A196SN40"/>
<feature type="domain" description="Alpha-D-phosphohexomutase alpha/beta/alpha" evidence="12">
    <location>
        <begin position="197"/>
        <end position="310"/>
    </location>
</feature>
<dbReference type="InterPro" id="IPR045244">
    <property type="entry name" value="PGM"/>
</dbReference>
<feature type="domain" description="Alpha-D-phosphohexomutase alpha/beta/alpha" evidence="13">
    <location>
        <begin position="319"/>
        <end position="429"/>
    </location>
</feature>
<feature type="region of interest" description="Disordered" evidence="10">
    <location>
        <begin position="1"/>
        <end position="25"/>
    </location>
</feature>
<reference evidence="14 15" key="1">
    <citation type="submission" date="2016-05" db="EMBL/GenBank/DDBJ databases">
        <title>Nuclear genome of Blastocystis sp. subtype 1 NandII.</title>
        <authorList>
            <person name="Gentekaki E."/>
            <person name="Curtis B."/>
            <person name="Stairs C."/>
            <person name="Eme L."/>
            <person name="Herman E."/>
            <person name="Klimes V."/>
            <person name="Arias M.C."/>
            <person name="Elias M."/>
            <person name="Hilliou F."/>
            <person name="Klute M."/>
            <person name="Malik S.-B."/>
            <person name="Pightling A."/>
            <person name="Rachubinski R."/>
            <person name="Salas D."/>
            <person name="Schlacht A."/>
            <person name="Suga H."/>
            <person name="Archibald J."/>
            <person name="Ball S.G."/>
            <person name="Clark G."/>
            <person name="Dacks J."/>
            <person name="Van Der Giezen M."/>
            <person name="Tsaousis A."/>
            <person name="Roger A."/>
        </authorList>
    </citation>
    <scope>NUCLEOTIDE SEQUENCE [LARGE SCALE GENOMIC DNA]</scope>
    <source>
        <strain evidence="15">ATCC 50177 / NandII</strain>
    </source>
</reference>
<dbReference type="InterPro" id="IPR005841">
    <property type="entry name" value="Alpha-D-phosphohexomutase_SF"/>
</dbReference>
<evidence type="ECO:0000259" key="11">
    <source>
        <dbReference type="Pfam" id="PF02878"/>
    </source>
</evidence>
<dbReference type="OrthoDB" id="2291at2759"/>
<dbReference type="EMBL" id="LXWW01000037">
    <property type="protein sequence ID" value="OAO17279.1"/>
    <property type="molecule type" value="Genomic_DNA"/>
</dbReference>
<dbReference type="SUPFAM" id="SSF55957">
    <property type="entry name" value="Phosphoglucomutase, C-terminal domain"/>
    <property type="match status" value="1"/>
</dbReference>
<dbReference type="InterPro" id="IPR016055">
    <property type="entry name" value="A-D-PHexomutase_a/b/a-I/II/III"/>
</dbReference>
<evidence type="ECO:0000256" key="4">
    <source>
        <dbReference type="ARBA" id="ARBA00012728"/>
    </source>
</evidence>
<dbReference type="InterPro" id="IPR036900">
    <property type="entry name" value="A-D-PHexomutase_C_sf"/>
</dbReference>
<evidence type="ECO:0000256" key="3">
    <source>
        <dbReference type="ARBA" id="ARBA00010231"/>
    </source>
</evidence>
<dbReference type="Pfam" id="PF02879">
    <property type="entry name" value="PGM_PMM_II"/>
    <property type="match status" value="1"/>
</dbReference>
<dbReference type="PANTHER" id="PTHR22573">
    <property type="entry name" value="PHOSPHOHEXOMUTASE FAMILY MEMBER"/>
    <property type="match status" value="1"/>
</dbReference>
<dbReference type="EC" id="5.4.2.2" evidence="4"/>
<keyword evidence="8" id="KW-0413">Isomerase</keyword>
<dbReference type="Proteomes" id="UP000078348">
    <property type="component" value="Unassembled WGS sequence"/>
</dbReference>
<dbReference type="PROSITE" id="PS00710">
    <property type="entry name" value="PGM_PMM"/>
    <property type="match status" value="1"/>
</dbReference>
<evidence type="ECO:0000259" key="13">
    <source>
        <dbReference type="Pfam" id="PF02880"/>
    </source>
</evidence>
<keyword evidence="5" id="KW-0597">Phosphoprotein</keyword>
<feature type="domain" description="Alpha-D-phosphohexomutase alpha/beta/alpha" evidence="11">
    <location>
        <begin position="17"/>
        <end position="154"/>
    </location>
</feature>
<evidence type="ECO:0000256" key="5">
    <source>
        <dbReference type="ARBA" id="ARBA00022553"/>
    </source>
</evidence>
<accession>A0A196SN40</accession>
<evidence type="ECO:0000256" key="1">
    <source>
        <dbReference type="ARBA" id="ARBA00000443"/>
    </source>
</evidence>
<keyword evidence="7 9" id="KW-0460">Magnesium</keyword>
<dbReference type="PANTHER" id="PTHR22573:SF2">
    <property type="entry name" value="PHOSPHOGLUCOMUTASE"/>
    <property type="match status" value="1"/>
</dbReference>
<dbReference type="GO" id="GO:0000287">
    <property type="term" value="F:magnesium ion binding"/>
    <property type="evidence" value="ECO:0007669"/>
    <property type="project" value="InterPro"/>
</dbReference>
<keyword evidence="15" id="KW-1185">Reference proteome</keyword>
<evidence type="ECO:0000256" key="9">
    <source>
        <dbReference type="RuleBase" id="RU004326"/>
    </source>
</evidence>
<dbReference type="InterPro" id="IPR016066">
    <property type="entry name" value="A-D-PHexomutase_CS"/>
</dbReference>
<proteinExistence type="inferred from homology"/>
<dbReference type="InterPro" id="IPR005844">
    <property type="entry name" value="A-D-PHexomutase_a/b/a-I"/>
</dbReference>
<keyword evidence="6 9" id="KW-0479">Metal-binding</keyword>
<dbReference type="InterPro" id="IPR005845">
    <property type="entry name" value="A-D-PHexomutase_a/b/a-II"/>
</dbReference>
<gene>
    <name evidence="14" type="ORF">AV274_0990</name>
</gene>
<dbReference type="Pfam" id="PF02878">
    <property type="entry name" value="PGM_PMM_I"/>
    <property type="match status" value="1"/>
</dbReference>
<organism evidence="14 15">
    <name type="scientific">Blastocystis sp. subtype 1 (strain ATCC 50177 / NandII)</name>
    <dbReference type="NCBI Taxonomy" id="478820"/>
    <lineage>
        <taxon>Eukaryota</taxon>
        <taxon>Sar</taxon>
        <taxon>Stramenopiles</taxon>
        <taxon>Bigyra</taxon>
        <taxon>Opalozoa</taxon>
        <taxon>Opalinata</taxon>
        <taxon>Blastocystidae</taxon>
        <taxon>Blastocystis</taxon>
    </lineage>
</organism>
<dbReference type="GO" id="GO:0005829">
    <property type="term" value="C:cytosol"/>
    <property type="evidence" value="ECO:0007669"/>
    <property type="project" value="TreeGrafter"/>
</dbReference>
<dbReference type="FunFam" id="3.40.120.10:FF:000004">
    <property type="entry name" value="Phosphoglucomutase 5"/>
    <property type="match status" value="1"/>
</dbReference>
<protein>
    <recommendedName>
        <fullName evidence="4">phosphoglucomutase (alpha-D-glucose-1,6-bisphosphate-dependent)</fullName>
        <ecNumber evidence="4">5.4.2.2</ecNumber>
    </recommendedName>
</protein>
<evidence type="ECO:0000256" key="8">
    <source>
        <dbReference type="ARBA" id="ARBA00023235"/>
    </source>
</evidence>
<evidence type="ECO:0000313" key="15">
    <source>
        <dbReference type="Proteomes" id="UP000078348"/>
    </source>
</evidence>
<dbReference type="NCBIfam" id="NF005737">
    <property type="entry name" value="PRK07564.1-1"/>
    <property type="match status" value="1"/>
</dbReference>
<evidence type="ECO:0000313" key="14">
    <source>
        <dbReference type="EMBL" id="OAO17279.1"/>
    </source>
</evidence>
<comment type="similarity">
    <text evidence="3 9">Belongs to the phosphohexose mutase family.</text>
</comment>
<dbReference type="FunFam" id="3.30.310.50:FF:000002">
    <property type="entry name" value="Phosphoglucomutase 5"/>
    <property type="match status" value="1"/>
</dbReference>
<dbReference type="InterPro" id="IPR005846">
    <property type="entry name" value="A-D-PHexomutase_a/b/a-III"/>
</dbReference>
<dbReference type="GO" id="GO:0004614">
    <property type="term" value="F:phosphoglucomutase activity"/>
    <property type="evidence" value="ECO:0007669"/>
    <property type="project" value="UniProtKB-EC"/>
</dbReference>
<dbReference type="Pfam" id="PF24947">
    <property type="entry name" value="PGM1_C_vert_fung"/>
    <property type="match status" value="1"/>
</dbReference>